<dbReference type="Gene3D" id="2.60.220.50">
    <property type="match status" value="1"/>
</dbReference>
<dbReference type="Pfam" id="PF07645">
    <property type="entry name" value="EGF_CA"/>
    <property type="match status" value="10"/>
</dbReference>
<evidence type="ECO:0000256" key="1">
    <source>
        <dbReference type="ARBA" id="ARBA00004613"/>
    </source>
</evidence>
<keyword evidence="24" id="KW-1185">Reference proteome</keyword>
<evidence type="ECO:0000256" key="18">
    <source>
        <dbReference type="SAM" id="Phobius"/>
    </source>
</evidence>
<evidence type="ECO:0000256" key="14">
    <source>
        <dbReference type="ARBA" id="ARBA00023180"/>
    </source>
</evidence>
<evidence type="ECO:0000256" key="9">
    <source>
        <dbReference type="ARBA" id="ARBA00022989"/>
    </source>
</evidence>
<feature type="domain" description="EGF-like" evidence="20">
    <location>
        <begin position="139"/>
        <end position="177"/>
    </location>
</feature>
<dbReference type="CDD" id="cd00054">
    <property type="entry name" value="EGF_CA"/>
    <property type="match status" value="10"/>
</dbReference>
<keyword evidence="8" id="KW-0677">Repeat</keyword>
<feature type="transmembrane region" description="Helical" evidence="18">
    <location>
        <begin position="1062"/>
        <end position="1084"/>
    </location>
</feature>
<dbReference type="InterPro" id="IPR057244">
    <property type="entry name" value="GAIN_B"/>
</dbReference>
<feature type="transmembrane region" description="Helical" evidence="18">
    <location>
        <begin position="1032"/>
        <end position="1050"/>
    </location>
</feature>
<dbReference type="GeneTree" id="ENSGT00940000160578"/>
<feature type="domain" description="EGF-like" evidence="20">
    <location>
        <begin position="37"/>
        <end position="75"/>
    </location>
</feature>
<evidence type="ECO:0000256" key="10">
    <source>
        <dbReference type="ARBA" id="ARBA00023040"/>
    </source>
</evidence>
<dbReference type="SMART" id="SM00181">
    <property type="entry name" value="EGF"/>
    <property type="match status" value="11"/>
</dbReference>
<dbReference type="InterPro" id="IPR000742">
    <property type="entry name" value="EGF"/>
</dbReference>
<proteinExistence type="predicted"/>
<feature type="transmembrane region" description="Helical" evidence="18">
    <location>
        <begin position="948"/>
        <end position="968"/>
    </location>
</feature>
<reference evidence="23" key="3">
    <citation type="submission" date="2025-09" db="UniProtKB">
        <authorList>
            <consortium name="Ensembl"/>
        </authorList>
    </citation>
    <scope>IDENTIFICATION</scope>
</reference>
<feature type="domain" description="EGF-like" evidence="20">
    <location>
        <begin position="445"/>
        <end position="483"/>
    </location>
</feature>
<feature type="domain" description="EGF-like" evidence="20">
    <location>
        <begin position="292"/>
        <end position="330"/>
    </location>
</feature>
<keyword evidence="7 19" id="KW-0732">Signal</keyword>
<dbReference type="InterPro" id="IPR049883">
    <property type="entry name" value="NOTCH1_EGF-like"/>
</dbReference>
<dbReference type="GO" id="GO:0007189">
    <property type="term" value="P:adenylate cyclase-activating G protein-coupled receptor signaling pathway"/>
    <property type="evidence" value="ECO:0007669"/>
    <property type="project" value="TreeGrafter"/>
</dbReference>
<dbReference type="FunFam" id="2.10.25.10:FF:000014">
    <property type="entry name" value="Latent-transforming growth factor beta-binding protein 3"/>
    <property type="match status" value="1"/>
</dbReference>
<dbReference type="PROSITE" id="PS50026">
    <property type="entry name" value="EGF_3"/>
    <property type="match status" value="10"/>
</dbReference>
<dbReference type="PRINTS" id="PR01128">
    <property type="entry name" value="EMR1HORMONER"/>
</dbReference>
<dbReference type="FunFam" id="2.10.25.10:FF:000038">
    <property type="entry name" value="Fibrillin 2"/>
    <property type="match status" value="8"/>
</dbReference>
<dbReference type="InterPro" id="IPR000203">
    <property type="entry name" value="GPS"/>
</dbReference>
<feature type="domain" description="EGF-like" evidence="20">
    <location>
        <begin position="496"/>
        <end position="534"/>
    </location>
</feature>
<evidence type="ECO:0000256" key="16">
    <source>
        <dbReference type="PROSITE-ProRule" id="PRU00076"/>
    </source>
</evidence>
<feature type="domain" description="EGF-like" evidence="20">
    <location>
        <begin position="88"/>
        <end position="126"/>
    </location>
</feature>
<dbReference type="InterPro" id="IPR018097">
    <property type="entry name" value="EGF_Ca-bd_CS"/>
</dbReference>
<evidence type="ECO:0000256" key="8">
    <source>
        <dbReference type="ARBA" id="ARBA00022737"/>
    </source>
</evidence>
<comment type="subcellular location">
    <subcellularLocation>
        <location evidence="2">Cell membrane</location>
        <topology evidence="2">Multi-pass membrane protein</topology>
    </subcellularLocation>
    <subcellularLocation>
        <location evidence="1">Secreted</location>
    </subcellularLocation>
</comment>
<evidence type="ECO:0000259" key="22">
    <source>
        <dbReference type="PROSITE" id="PS50261"/>
    </source>
</evidence>
<feature type="domain" description="EGF-like" evidence="20">
    <location>
        <begin position="394"/>
        <end position="432"/>
    </location>
</feature>
<evidence type="ECO:0000313" key="24">
    <source>
        <dbReference type="Proteomes" id="UP001501920"/>
    </source>
</evidence>
<dbReference type="GO" id="GO:0007166">
    <property type="term" value="P:cell surface receptor signaling pathway"/>
    <property type="evidence" value="ECO:0007669"/>
    <property type="project" value="InterPro"/>
</dbReference>
<dbReference type="Pfam" id="PF01825">
    <property type="entry name" value="GPS"/>
    <property type="match status" value="1"/>
</dbReference>
<dbReference type="InterPro" id="IPR000152">
    <property type="entry name" value="EGF-type_Asp/Asn_hydroxyl_site"/>
</dbReference>
<keyword evidence="4" id="KW-0964">Secreted</keyword>
<dbReference type="Gene3D" id="2.10.25.10">
    <property type="entry name" value="Laminin"/>
    <property type="match status" value="10"/>
</dbReference>
<evidence type="ECO:0000256" key="3">
    <source>
        <dbReference type="ARBA" id="ARBA00022475"/>
    </source>
</evidence>
<dbReference type="Ensembl" id="ENSPNAT00000016339.2">
    <property type="protein sequence ID" value="ENSPNAP00000029282.2"/>
    <property type="gene ID" value="ENSPNAG00000015360.2"/>
</dbReference>
<keyword evidence="6 18" id="KW-0812">Transmembrane</keyword>
<keyword evidence="5 16" id="KW-0245">EGF-like domain</keyword>
<dbReference type="InterPro" id="IPR001881">
    <property type="entry name" value="EGF-like_Ca-bd_dom"/>
</dbReference>
<keyword evidence="3" id="KW-1003">Cell membrane</keyword>
<dbReference type="SMART" id="SM00303">
    <property type="entry name" value="GPS"/>
    <property type="match status" value="1"/>
</dbReference>
<dbReference type="SUPFAM" id="SSF57196">
    <property type="entry name" value="EGF/Laminin"/>
    <property type="match status" value="10"/>
</dbReference>
<evidence type="ECO:0000256" key="12">
    <source>
        <dbReference type="ARBA" id="ARBA00023157"/>
    </source>
</evidence>
<feature type="domain" description="EGF-like" evidence="20">
    <location>
        <begin position="343"/>
        <end position="381"/>
    </location>
</feature>
<evidence type="ECO:0000256" key="2">
    <source>
        <dbReference type="ARBA" id="ARBA00004651"/>
    </source>
</evidence>
<evidence type="ECO:0000256" key="19">
    <source>
        <dbReference type="SAM" id="SignalP"/>
    </source>
</evidence>
<dbReference type="GO" id="GO:0030855">
    <property type="term" value="P:epithelial cell differentiation"/>
    <property type="evidence" value="ECO:0007669"/>
    <property type="project" value="UniProtKB-ARBA"/>
</dbReference>
<evidence type="ECO:0000256" key="4">
    <source>
        <dbReference type="ARBA" id="ARBA00022525"/>
    </source>
</evidence>
<protein>
    <submittedName>
        <fullName evidence="23">Si:ch211-241f5.3</fullName>
    </submittedName>
</protein>
<feature type="chain" id="PRO_5043803299" evidence="19">
    <location>
        <begin position="20"/>
        <end position="1132"/>
    </location>
</feature>
<keyword evidence="11 18" id="KW-0472">Membrane</keyword>
<evidence type="ECO:0000256" key="13">
    <source>
        <dbReference type="ARBA" id="ARBA00023170"/>
    </source>
</evidence>
<dbReference type="PROSITE" id="PS01187">
    <property type="entry name" value="EGF_CA"/>
    <property type="match status" value="3"/>
</dbReference>
<keyword evidence="15" id="KW-0807">Transducer</keyword>
<dbReference type="AlphaFoldDB" id="A0A3B4DXZ5"/>
<keyword evidence="14" id="KW-0325">Glycoprotein</keyword>
<feature type="domain" description="EGF-like" evidence="20">
    <location>
        <begin position="241"/>
        <end position="279"/>
    </location>
</feature>
<dbReference type="PANTHER" id="PTHR12011">
    <property type="entry name" value="ADHESION G-PROTEIN COUPLED RECEPTOR"/>
    <property type="match status" value="1"/>
</dbReference>
<organism evidence="23 24">
    <name type="scientific">Pygocentrus nattereri</name>
    <name type="common">Red-bellied piranha</name>
    <dbReference type="NCBI Taxonomy" id="42514"/>
    <lineage>
        <taxon>Eukaryota</taxon>
        <taxon>Metazoa</taxon>
        <taxon>Chordata</taxon>
        <taxon>Craniata</taxon>
        <taxon>Vertebrata</taxon>
        <taxon>Euteleostomi</taxon>
        <taxon>Actinopterygii</taxon>
        <taxon>Neopterygii</taxon>
        <taxon>Teleostei</taxon>
        <taxon>Ostariophysi</taxon>
        <taxon>Characiformes</taxon>
        <taxon>Characoidei</taxon>
        <taxon>Pygocentrus</taxon>
    </lineage>
</organism>
<feature type="transmembrane region" description="Helical" evidence="18">
    <location>
        <begin position="847"/>
        <end position="870"/>
    </location>
</feature>
<evidence type="ECO:0000256" key="6">
    <source>
        <dbReference type="ARBA" id="ARBA00022692"/>
    </source>
</evidence>
<reference evidence="23 24" key="1">
    <citation type="submission" date="2020-10" db="EMBL/GenBank/DDBJ databases">
        <title>Pygocentrus nattereri (red-bellied piranha) genome, fPygNat1, primary haplotype.</title>
        <authorList>
            <person name="Myers G."/>
            <person name="Meyer A."/>
            <person name="Karagic N."/>
            <person name="Pippel M."/>
            <person name="Winkler S."/>
            <person name="Tracey A."/>
            <person name="Wood J."/>
            <person name="Formenti G."/>
            <person name="Howe K."/>
            <person name="Fedrigo O."/>
            <person name="Jarvis E.D."/>
        </authorList>
    </citation>
    <scope>NUCLEOTIDE SEQUENCE [LARGE SCALE GENOMIC DNA]</scope>
</reference>
<keyword evidence="10" id="KW-0297">G-protein coupled receptor</keyword>
<dbReference type="CDD" id="cd15438">
    <property type="entry name" value="7tmB2_CD97"/>
    <property type="match status" value="1"/>
</dbReference>
<evidence type="ECO:0000256" key="11">
    <source>
        <dbReference type="ARBA" id="ARBA00023136"/>
    </source>
</evidence>
<dbReference type="FunFam" id="1.20.1070.10:FF:000136">
    <property type="entry name" value="Adhesion G protein-coupled receptor E5"/>
    <property type="match status" value="1"/>
</dbReference>
<dbReference type="Gene3D" id="1.20.1070.10">
    <property type="entry name" value="Rhodopsin 7-helix transmembrane proteins"/>
    <property type="match status" value="1"/>
</dbReference>
<evidence type="ECO:0000313" key="23">
    <source>
        <dbReference type="Ensembl" id="ENSPNAP00000029282.2"/>
    </source>
</evidence>
<reference evidence="23" key="2">
    <citation type="submission" date="2025-08" db="UniProtKB">
        <authorList>
            <consortium name="Ensembl"/>
        </authorList>
    </citation>
    <scope>IDENTIFICATION</scope>
</reference>
<feature type="region of interest" description="Disordered" evidence="17">
    <location>
        <begin position="1111"/>
        <end position="1132"/>
    </location>
</feature>
<feature type="signal peptide" evidence="19">
    <location>
        <begin position="1"/>
        <end position="19"/>
    </location>
</feature>
<feature type="transmembrane region" description="Helical" evidence="18">
    <location>
        <begin position="913"/>
        <end position="941"/>
    </location>
</feature>
<evidence type="ECO:0000259" key="21">
    <source>
        <dbReference type="PROSITE" id="PS50221"/>
    </source>
</evidence>
<feature type="domain" description="EGF-like" evidence="20">
    <location>
        <begin position="190"/>
        <end position="228"/>
    </location>
</feature>
<dbReference type="GO" id="GO:0005509">
    <property type="term" value="F:calcium ion binding"/>
    <property type="evidence" value="ECO:0007669"/>
    <property type="project" value="InterPro"/>
</dbReference>
<evidence type="ECO:0000256" key="17">
    <source>
        <dbReference type="SAM" id="MobiDB-lite"/>
    </source>
</evidence>
<dbReference type="RefSeq" id="XP_037398372.1">
    <property type="nucleotide sequence ID" value="XM_037542475.1"/>
</dbReference>
<accession>A0A3B4DXZ5</accession>
<dbReference type="PANTHER" id="PTHR12011:SF433">
    <property type="entry name" value="ADHESION G PROTEIN-COUPLED RECEPTOR E1-LIKE-RELATED"/>
    <property type="match status" value="1"/>
</dbReference>
<keyword evidence="12" id="KW-1015">Disulfide bond</keyword>
<dbReference type="InterPro" id="IPR001740">
    <property type="entry name" value="GPCR_2_EMR1-like_rcpt"/>
</dbReference>
<evidence type="ECO:0000256" key="15">
    <source>
        <dbReference type="ARBA" id="ARBA00023224"/>
    </source>
</evidence>
<comment type="caution">
    <text evidence="16">Lacks conserved residue(s) required for the propagation of feature annotation.</text>
</comment>
<dbReference type="InterPro" id="IPR046338">
    <property type="entry name" value="GAIN_dom_sf"/>
</dbReference>
<feature type="domain" description="GAIN-B" evidence="21">
    <location>
        <begin position="683"/>
        <end position="840"/>
    </location>
</feature>
<dbReference type="GO" id="GO:0005576">
    <property type="term" value="C:extracellular region"/>
    <property type="evidence" value="ECO:0007669"/>
    <property type="project" value="UniProtKB-SubCell"/>
</dbReference>
<dbReference type="GO" id="GO:0005886">
    <property type="term" value="C:plasma membrane"/>
    <property type="evidence" value="ECO:0007669"/>
    <property type="project" value="UniProtKB-SubCell"/>
</dbReference>
<evidence type="ECO:0000256" key="5">
    <source>
        <dbReference type="ARBA" id="ARBA00022536"/>
    </source>
</evidence>
<evidence type="ECO:0000256" key="7">
    <source>
        <dbReference type="ARBA" id="ARBA00022729"/>
    </source>
</evidence>
<dbReference type="SMART" id="SM00179">
    <property type="entry name" value="EGF_CA"/>
    <property type="match status" value="11"/>
</dbReference>
<feature type="transmembrane region" description="Helical" evidence="18">
    <location>
        <begin position="988"/>
        <end position="1011"/>
    </location>
</feature>
<evidence type="ECO:0000259" key="20">
    <source>
        <dbReference type="PROSITE" id="PS50026"/>
    </source>
</evidence>
<dbReference type="Pfam" id="PF00002">
    <property type="entry name" value="7tm_2"/>
    <property type="match status" value="1"/>
</dbReference>
<sequence>MRCAYLLFLGLLLSLTTEAVPQNCPEGFVSTNKKCKDENECEFENPICGDNAVCYNTNGSYYCQCELGYQEPSGKVNFTQEESKGCKDVNECSKMTDFCGPNSKCTNTPGSYFCTCKEGFVSSNGETKFYASQGVTCKDVNECSKMTDFCGPNSKCTNTPGSYFCTCKEGFVSSNGEKKFYASQGVTCTDVNECSKMTDFCGPNSNCTNTPGSYFCTCKEGFVSSNGEKKFNGSQGVTCTDVNECSKMTDFCGPNSKCTNTPGSYFCTCKEGFVSSNGEKKFNGSQGVTCKDVNECSKMTDFCGPNSNCTNTPGSYFCTCKEGFVSSNGEKKFNGSQGVTCKDENECEFEDPICGENAVCYNTNGNYYCQCELGYQEASGKVNFTQEESKGCRDMNECSKMTDFCGPNSKCTNTPGSYFCTCKEGFVSSNGETKFNASQGVTCNDENECEFENPICGDNAVCYNTNGNYYCQCELGYQEPSGKVNFTQEKSKGCKDVNECSKMTDFCGPNSKCTNTPGSYFCTCKEGFVSSNGETKFNASQDVCTRDESLCGEGDCNKSEDGHECVCKKGFTNYGFKTMKCTKPNNGLLSQYYPEVPQLLPVMEELRNSFQKLSGDQDMSKRVSQMDGNTLLERFLNALDELLSAGPLNNNKKVTTVLEITENFLKVLGPLLSNITKSSACTEVNTLLWRDNAPPHGPFILSTSDTQLESHWETAAGDSYKGFAAVSLLSYNSLENSVNNYFNHIKIQEDETLKINSKVVTAVVTNPDTAQLRERIILTFSHLQQPSDRNQTCVFWDSSLDGGVWSTNGCSVVSSDANHTVCSCSHLSSFAVLMALHEIKDVFQLKLITWVGLSLSLICLFICILTFHFVRSIQSTRTTIHLHLCISLFIANLVFLAGITQTQNEVCCSIVAILLHFFFLAALCWMCLEGVQLFNMVVLVFNTTVRPLYLMLGGYGVPALIVIISASINARGYGTKRHCWLNLKDGFIWSFFGPVCIIIVVNVFFFLITVWKLAEKFSFLNQDLSKLQKIKSFTITAIAQLCVLGTMWIFGCFQFEGGSLVMSYLFTIFNSLQGVLVFVMHCLLSKQVREEYARILTSLCAPQKKKYSEFSTNQSSKSQASRSIQHTGESNI</sequence>
<dbReference type="InterPro" id="IPR000832">
    <property type="entry name" value="GPCR_2_secretin-like"/>
</dbReference>
<keyword evidence="9 18" id="KW-1133">Transmembrane helix</keyword>
<name>A0A3B4DXZ5_PYGNA</name>
<feature type="domain" description="G-protein coupled receptors family 2 profile 2" evidence="22">
    <location>
        <begin position="845"/>
        <end position="1085"/>
    </location>
</feature>
<dbReference type="SUPFAM" id="SSF81321">
    <property type="entry name" value="Family A G protein-coupled receptor-like"/>
    <property type="match status" value="1"/>
</dbReference>
<dbReference type="InterPro" id="IPR017981">
    <property type="entry name" value="GPCR_2-like_7TM"/>
</dbReference>
<dbReference type="PROSITE" id="PS50221">
    <property type="entry name" value="GAIN_B"/>
    <property type="match status" value="1"/>
</dbReference>
<dbReference type="PROSITE" id="PS00010">
    <property type="entry name" value="ASX_HYDROXYL"/>
    <property type="match status" value="10"/>
</dbReference>
<dbReference type="PROSITE" id="PS50261">
    <property type="entry name" value="G_PROTEIN_RECEP_F2_4"/>
    <property type="match status" value="1"/>
</dbReference>
<dbReference type="GO" id="GO:0004930">
    <property type="term" value="F:G protein-coupled receptor activity"/>
    <property type="evidence" value="ECO:0007669"/>
    <property type="project" value="UniProtKB-KW"/>
</dbReference>
<feature type="transmembrane region" description="Helical" evidence="18">
    <location>
        <begin position="882"/>
        <end position="901"/>
    </location>
</feature>
<keyword evidence="13" id="KW-0675">Receptor</keyword>
<dbReference type="PRINTS" id="PR00249">
    <property type="entry name" value="GPCRSECRETIN"/>
</dbReference>
<dbReference type="GeneID" id="108429671"/>
<dbReference type="Proteomes" id="UP001501920">
    <property type="component" value="Chromosome 1"/>
</dbReference>